<organism evidence="3 4">
    <name type="scientific">Rothia amarae</name>
    <dbReference type="NCBI Taxonomy" id="169480"/>
    <lineage>
        <taxon>Bacteria</taxon>
        <taxon>Bacillati</taxon>
        <taxon>Actinomycetota</taxon>
        <taxon>Actinomycetes</taxon>
        <taxon>Micrococcales</taxon>
        <taxon>Micrococcaceae</taxon>
        <taxon>Rothia</taxon>
    </lineage>
</organism>
<keyword evidence="4" id="KW-1185">Reference proteome</keyword>
<reference evidence="3 4" key="1">
    <citation type="submission" date="2020-09" db="EMBL/GenBank/DDBJ databases">
        <title>Investigation of environmental microbe.</title>
        <authorList>
            <person name="Ou Y."/>
            <person name="Kang Q."/>
        </authorList>
    </citation>
    <scope>NUCLEOTIDE SEQUENCE [LARGE SCALE GENOMIC DNA]</scope>
    <source>
        <strain evidence="3 4">KJZ-9</strain>
    </source>
</reference>
<evidence type="ECO:0000259" key="2">
    <source>
        <dbReference type="Pfam" id="PF18588"/>
    </source>
</evidence>
<dbReference type="Pfam" id="PF18588">
    <property type="entry name" value="WcbI"/>
    <property type="match status" value="1"/>
</dbReference>
<evidence type="ECO:0000313" key="4">
    <source>
        <dbReference type="Proteomes" id="UP000516421"/>
    </source>
</evidence>
<accession>A0A7H2BN29</accession>
<name>A0A7H2BN29_9MICC</name>
<sequence length="313" mass="34348">MADNLETSHDAAISAPRVAVVGNCQAESLRILLATTGAVRSFRIPPIHEWDEADLPFVRHLLADTDVLISQPVRDNYRDLPCGTDQLAQYLPSHGRVVKFPVLRFNALNPYIAIVRSPQNPALNPPVVPYHDLRLIAEHAQLSRPGTPDFGGALNQTVEQLASRERAHGCVSISDTLLDIPVWHTLNHPSNETLAALAHRVLRAIDPQLAEAHKVQLPDEELLGHLQSPIDEQAAQALGAKVRRGEWTENGEVIDAEEIREAQLKFYEEHPEVVQAALNRHGELLTLLGFEVPDNPGDSSEPAVSAAPKGKRA</sequence>
<protein>
    <recommendedName>
        <fullName evidence="2">Polysaccharide biosynthesis enzyme WcbI domain-containing protein</fullName>
    </recommendedName>
</protein>
<dbReference type="InterPro" id="IPR041307">
    <property type="entry name" value="WcbI"/>
</dbReference>
<dbReference type="Proteomes" id="UP000516421">
    <property type="component" value="Chromosome"/>
</dbReference>
<proteinExistence type="predicted"/>
<feature type="region of interest" description="Disordered" evidence="1">
    <location>
        <begin position="292"/>
        <end position="313"/>
    </location>
</feature>
<evidence type="ECO:0000313" key="3">
    <source>
        <dbReference type="EMBL" id="QNV41075.1"/>
    </source>
</evidence>
<gene>
    <name evidence="3" type="ORF">IDM48_09765</name>
</gene>
<evidence type="ECO:0000256" key="1">
    <source>
        <dbReference type="SAM" id="MobiDB-lite"/>
    </source>
</evidence>
<dbReference type="AlphaFoldDB" id="A0A7H2BN29"/>
<dbReference type="Gene3D" id="3.40.50.12080">
    <property type="match status" value="2"/>
</dbReference>
<dbReference type="EMBL" id="CP061538">
    <property type="protein sequence ID" value="QNV41075.1"/>
    <property type="molecule type" value="Genomic_DNA"/>
</dbReference>
<dbReference type="KEGG" id="rama:IDM48_09765"/>
<feature type="domain" description="Polysaccharide biosynthesis enzyme WcbI" evidence="2">
    <location>
        <begin position="18"/>
        <end position="206"/>
    </location>
</feature>